<gene>
    <name evidence="6" type="ORF">ACE1CC_32370</name>
</gene>
<evidence type="ECO:0000256" key="1">
    <source>
        <dbReference type="ARBA" id="ARBA00006566"/>
    </source>
</evidence>
<name>A0ABV4XFJ0_9CYAN</name>
<evidence type="ECO:0000256" key="4">
    <source>
        <dbReference type="ARBA" id="ARBA00022840"/>
    </source>
</evidence>
<dbReference type="SUPFAM" id="SSF54211">
    <property type="entry name" value="Ribosomal protein S5 domain 2-like"/>
    <property type="match status" value="1"/>
</dbReference>
<organism evidence="6 7">
    <name type="scientific">Floridaenema aerugineum BLCC-F46</name>
    <dbReference type="NCBI Taxonomy" id="3153654"/>
    <lineage>
        <taxon>Bacteria</taxon>
        <taxon>Bacillati</taxon>
        <taxon>Cyanobacteriota</taxon>
        <taxon>Cyanophyceae</taxon>
        <taxon>Oscillatoriophycideae</taxon>
        <taxon>Aerosakkonematales</taxon>
        <taxon>Aerosakkonemataceae</taxon>
        <taxon>Floridanema</taxon>
        <taxon>Floridanema aerugineum</taxon>
    </lineage>
</organism>
<sequence length="351" mass="39061">MSDWLNLFVPGRLCLFGEHSDWAGAYLQFRETPGYCIAVGTNQGIYARVRQQENQLIVRSILPNNQQQSLSLPLESEQLLAQAKKSDFWSYVAGTFHEIWHNYPIKGLEIDCYRMDLPLKKGLSSSAAICVLVAQACNQIYNLSLSKQQEMDLAYRGETLTPSRCGRMDQICAFGQIPTFLTFDGEALEIEPIPLNGSFHYLIVDLQGQKDTVTILRDLNAQFCSQKGELTQGMRRALGSLNQEITTQAKQALIAGNAERLGELMREAQEIFDRLIAPASPTELQAPKLHHLLNYSPIQNLIWGGKGVGSQGDGTAQLLTRSAEARTLTQSIIEKDLGLPCLNLTLQTSEK</sequence>
<keyword evidence="3 6" id="KW-0808">Transferase</keyword>
<dbReference type="Pfam" id="PF00288">
    <property type="entry name" value="GHMP_kinases_N"/>
    <property type="match status" value="1"/>
</dbReference>
<dbReference type="InterPro" id="IPR006204">
    <property type="entry name" value="GHMP_kinase_N_dom"/>
</dbReference>
<comment type="caution">
    <text evidence="6">The sequence shown here is derived from an EMBL/GenBank/DDBJ whole genome shotgun (WGS) entry which is preliminary data.</text>
</comment>
<evidence type="ECO:0000256" key="3">
    <source>
        <dbReference type="ARBA" id="ARBA00022777"/>
    </source>
</evidence>
<dbReference type="Proteomes" id="UP001576774">
    <property type="component" value="Unassembled WGS sequence"/>
</dbReference>
<dbReference type="InterPro" id="IPR036554">
    <property type="entry name" value="GHMP_kinase_C_sf"/>
</dbReference>
<dbReference type="SUPFAM" id="SSF55060">
    <property type="entry name" value="GHMP Kinase, C-terminal domain"/>
    <property type="match status" value="1"/>
</dbReference>
<keyword evidence="4" id="KW-0067">ATP-binding</keyword>
<dbReference type="InterPro" id="IPR020568">
    <property type="entry name" value="Ribosomal_Su5_D2-typ_SF"/>
</dbReference>
<comment type="similarity">
    <text evidence="1">Belongs to the GHMP kinase family. GalK subfamily.</text>
</comment>
<reference evidence="6 7" key="1">
    <citation type="submission" date="2024-09" db="EMBL/GenBank/DDBJ databases">
        <title>Floridaenema gen nov. (Aerosakkonemataceae, Aerosakkonematales ord. nov., Cyanobacteria) from benthic tropical and subtropical fresh waters, with the description of four new species.</title>
        <authorList>
            <person name="Moretto J.A."/>
            <person name="Berthold D.E."/>
            <person name="Lefler F.W."/>
            <person name="Huang I.-S."/>
            <person name="Laughinghouse H. IV."/>
        </authorList>
    </citation>
    <scope>NUCLEOTIDE SEQUENCE [LARGE SCALE GENOMIC DNA]</scope>
    <source>
        <strain evidence="6 7">BLCC-F46</strain>
    </source>
</reference>
<feature type="domain" description="GHMP kinase N-terminal" evidence="5">
    <location>
        <begin position="91"/>
        <end position="175"/>
    </location>
</feature>
<keyword evidence="2" id="KW-0547">Nucleotide-binding</keyword>
<dbReference type="PANTHER" id="PTHR10457:SF7">
    <property type="entry name" value="GALACTOKINASE-RELATED"/>
    <property type="match status" value="1"/>
</dbReference>
<dbReference type="PANTHER" id="PTHR10457">
    <property type="entry name" value="MEVALONATE KINASE/GALACTOKINASE"/>
    <property type="match status" value="1"/>
</dbReference>
<dbReference type="Gene3D" id="3.30.70.890">
    <property type="entry name" value="GHMP kinase, C-terminal domain"/>
    <property type="match status" value="1"/>
</dbReference>
<dbReference type="PRINTS" id="PR00959">
    <property type="entry name" value="MEVGALKINASE"/>
</dbReference>
<accession>A0ABV4XFJ0</accession>
<evidence type="ECO:0000313" key="7">
    <source>
        <dbReference type="Proteomes" id="UP001576774"/>
    </source>
</evidence>
<proteinExistence type="inferred from homology"/>
<keyword evidence="3 6" id="KW-0418">Kinase</keyword>
<dbReference type="InterPro" id="IPR014721">
    <property type="entry name" value="Ribsml_uS5_D2-typ_fold_subgr"/>
</dbReference>
<protein>
    <submittedName>
        <fullName evidence="6">Mevalonate kinase</fullName>
    </submittedName>
</protein>
<dbReference type="RefSeq" id="WP_413274546.1">
    <property type="nucleotide sequence ID" value="NZ_JBHFNQ010000230.1"/>
</dbReference>
<evidence type="ECO:0000259" key="5">
    <source>
        <dbReference type="Pfam" id="PF00288"/>
    </source>
</evidence>
<dbReference type="EMBL" id="JBHFNQ010000230">
    <property type="protein sequence ID" value="MFB2881572.1"/>
    <property type="molecule type" value="Genomic_DNA"/>
</dbReference>
<dbReference type="Gene3D" id="3.30.230.10">
    <property type="match status" value="1"/>
</dbReference>
<keyword evidence="7" id="KW-1185">Reference proteome</keyword>
<evidence type="ECO:0000313" key="6">
    <source>
        <dbReference type="EMBL" id="MFB2881572.1"/>
    </source>
</evidence>
<dbReference type="GO" id="GO:0016301">
    <property type="term" value="F:kinase activity"/>
    <property type="evidence" value="ECO:0007669"/>
    <property type="project" value="UniProtKB-KW"/>
</dbReference>
<evidence type="ECO:0000256" key="2">
    <source>
        <dbReference type="ARBA" id="ARBA00022741"/>
    </source>
</evidence>